<keyword evidence="2" id="KW-1185">Reference proteome</keyword>
<dbReference type="EMBL" id="CP003642">
    <property type="protein sequence ID" value="AFZ27506.1"/>
    <property type="molecule type" value="Genomic_DNA"/>
</dbReference>
<evidence type="ECO:0000313" key="2">
    <source>
        <dbReference type="Proteomes" id="UP000010475"/>
    </source>
</evidence>
<name>K9X5Z7_9NOST</name>
<gene>
    <name evidence="1" type="ORF">Cylst_5495</name>
</gene>
<accession>K9X5Z7</accession>
<protein>
    <submittedName>
        <fullName evidence="1">Uncharacterized protein</fullName>
    </submittedName>
</protein>
<proteinExistence type="predicted"/>
<dbReference type="KEGG" id="csg:Cylst_5495"/>
<dbReference type="Proteomes" id="UP000010475">
    <property type="component" value="Chromosome"/>
</dbReference>
<evidence type="ECO:0000313" key="1">
    <source>
        <dbReference type="EMBL" id="AFZ27506.1"/>
    </source>
</evidence>
<sequence length="55" mass="6003">MIWGASIYDLGGGDFCTQKNPAELVVGGGLYPKIWAVKSCTQKKTMPLSKDKIEK</sequence>
<reference evidence="1 2" key="1">
    <citation type="submission" date="2012-06" db="EMBL/GenBank/DDBJ databases">
        <title>Finished chromosome of genome of Cylindrospermum stagnale PCC 7417.</title>
        <authorList>
            <consortium name="US DOE Joint Genome Institute"/>
            <person name="Gugger M."/>
            <person name="Coursin T."/>
            <person name="Rippka R."/>
            <person name="Tandeau De Marsac N."/>
            <person name="Huntemann M."/>
            <person name="Wei C.-L."/>
            <person name="Han J."/>
            <person name="Detter J.C."/>
            <person name="Han C."/>
            <person name="Tapia R."/>
            <person name="Chen A."/>
            <person name="Kyrpides N."/>
            <person name="Mavromatis K."/>
            <person name="Markowitz V."/>
            <person name="Szeto E."/>
            <person name="Ivanova N."/>
            <person name="Pagani I."/>
            <person name="Pati A."/>
            <person name="Goodwin L."/>
            <person name="Nordberg H.P."/>
            <person name="Cantor M.N."/>
            <person name="Hua S.X."/>
            <person name="Woyke T."/>
            <person name="Kerfeld C.A."/>
        </authorList>
    </citation>
    <scope>NUCLEOTIDE SEQUENCE [LARGE SCALE GENOMIC DNA]</scope>
    <source>
        <strain evidence="1 2">PCC 7417</strain>
    </source>
</reference>
<organism evidence="1 2">
    <name type="scientific">Cylindrospermum stagnale PCC 7417</name>
    <dbReference type="NCBI Taxonomy" id="56107"/>
    <lineage>
        <taxon>Bacteria</taxon>
        <taxon>Bacillati</taxon>
        <taxon>Cyanobacteriota</taxon>
        <taxon>Cyanophyceae</taxon>
        <taxon>Nostocales</taxon>
        <taxon>Nostocaceae</taxon>
        <taxon>Cylindrospermum</taxon>
    </lineage>
</organism>
<dbReference type="HOGENOM" id="CLU_3024577_0_0_3"/>
<dbReference type="AlphaFoldDB" id="K9X5Z7"/>